<evidence type="ECO:0000256" key="1">
    <source>
        <dbReference type="ARBA" id="ARBA00006281"/>
    </source>
</evidence>
<evidence type="ECO:0000259" key="2">
    <source>
        <dbReference type="Pfam" id="PF05282"/>
    </source>
</evidence>
<comment type="similarity">
    <text evidence="1">Belongs to the AAR2 family.</text>
</comment>
<dbReference type="InterPro" id="IPR038514">
    <property type="entry name" value="AAR2_C_sf"/>
</dbReference>
<comment type="caution">
    <text evidence="4">The sequence shown here is derived from an EMBL/GenBank/DDBJ whole genome shotgun (WGS) entry which is preliminary data.</text>
</comment>
<dbReference type="InterPro" id="IPR033648">
    <property type="entry name" value="AAR2_C"/>
</dbReference>
<accession>A0AB34ISH1</accession>
<evidence type="ECO:0000313" key="5">
    <source>
        <dbReference type="Proteomes" id="UP001515480"/>
    </source>
</evidence>
<dbReference type="EMBL" id="JBGBPQ010000020">
    <property type="protein sequence ID" value="KAL1504399.1"/>
    <property type="molecule type" value="Genomic_DNA"/>
</dbReference>
<dbReference type="CDD" id="cd13777">
    <property type="entry name" value="Aar2_N"/>
    <property type="match status" value="1"/>
</dbReference>
<name>A0AB34ISH1_PRYPA</name>
<evidence type="ECO:0008006" key="6">
    <source>
        <dbReference type="Google" id="ProtNLM"/>
    </source>
</evidence>
<dbReference type="InterPro" id="IPR007946">
    <property type="entry name" value="AAR2"/>
</dbReference>
<dbReference type="Gene3D" id="1.25.40.550">
    <property type="entry name" value="Aar2, C-terminal domain-like"/>
    <property type="match status" value="1"/>
</dbReference>
<protein>
    <recommendedName>
        <fullName evidence="6">Protein AAR2 homolog</fullName>
    </recommendedName>
</protein>
<dbReference type="AlphaFoldDB" id="A0AB34ISH1"/>
<proteinExistence type="inferred from homology"/>
<keyword evidence="5" id="KW-1185">Reference proteome</keyword>
<dbReference type="PANTHER" id="PTHR12689">
    <property type="entry name" value="A1 CISTRON SPLICING FACTOR AAR2-RELATED"/>
    <property type="match status" value="1"/>
</dbReference>
<dbReference type="InterPro" id="IPR038516">
    <property type="entry name" value="AAR2_N_sf"/>
</dbReference>
<dbReference type="CDD" id="cd13778">
    <property type="entry name" value="Aar2_C"/>
    <property type="match status" value="1"/>
</dbReference>
<feature type="domain" description="AAR2 N-terminal" evidence="3">
    <location>
        <begin position="20"/>
        <end position="144"/>
    </location>
</feature>
<dbReference type="PANTHER" id="PTHR12689:SF4">
    <property type="entry name" value="PROTEIN AAR2 HOMOLOG"/>
    <property type="match status" value="1"/>
</dbReference>
<reference evidence="4 5" key="1">
    <citation type="journal article" date="2024" name="Science">
        <title>Giant polyketide synthase enzymes in the biosynthesis of giant marine polyether toxins.</title>
        <authorList>
            <person name="Fallon T.R."/>
            <person name="Shende V.V."/>
            <person name="Wierzbicki I.H."/>
            <person name="Pendleton A.L."/>
            <person name="Watervoot N.F."/>
            <person name="Auber R.P."/>
            <person name="Gonzalez D.J."/>
            <person name="Wisecaver J.H."/>
            <person name="Moore B.S."/>
        </authorList>
    </citation>
    <scope>NUCLEOTIDE SEQUENCE [LARGE SCALE GENOMIC DNA]</scope>
    <source>
        <strain evidence="4 5">12B1</strain>
    </source>
</reference>
<evidence type="ECO:0000259" key="3">
    <source>
        <dbReference type="Pfam" id="PF20981"/>
    </source>
</evidence>
<evidence type="ECO:0000313" key="4">
    <source>
        <dbReference type="EMBL" id="KAL1504399.1"/>
    </source>
</evidence>
<dbReference type="Pfam" id="PF05282">
    <property type="entry name" value="AAR2"/>
    <property type="match status" value="1"/>
</dbReference>
<dbReference type="Proteomes" id="UP001515480">
    <property type="component" value="Unassembled WGS sequence"/>
</dbReference>
<gene>
    <name evidence="4" type="ORF">AB1Y20_010805</name>
</gene>
<dbReference type="Pfam" id="PF20981">
    <property type="entry name" value="AAR2_1st"/>
    <property type="match status" value="1"/>
</dbReference>
<organism evidence="4 5">
    <name type="scientific">Prymnesium parvum</name>
    <name type="common">Toxic golden alga</name>
    <dbReference type="NCBI Taxonomy" id="97485"/>
    <lineage>
        <taxon>Eukaryota</taxon>
        <taxon>Haptista</taxon>
        <taxon>Haptophyta</taxon>
        <taxon>Prymnesiophyceae</taxon>
        <taxon>Prymnesiales</taxon>
        <taxon>Prymnesiaceae</taxon>
        <taxon>Prymnesium</taxon>
    </lineage>
</organism>
<feature type="domain" description="AAR2 C-terminal" evidence="2">
    <location>
        <begin position="182"/>
        <end position="342"/>
    </location>
</feature>
<sequence length="369" mass="40400">MEGDVPPLSPEQALQLVRNGGALLCRDVPAATAIGIDLRTYAVGERFQGIKMIPPHAVHFLTCGGEVERSGVFLAFPPAGVHVLAWDGATELLSPQPPSDDRRRLEEAVRRMEFDGCLGPYPLATEGQWRALSCFVSEAVLSRANVPLGTVVVAGGIDDEGGAPTEALQPFHEGAARVARFVQLDPRRRGGGLTGAELTRYHTDHSEFVAGLLQREYGGGANGEAEGALLGELQLAFILFLQLSSLRALTQWKLLVHTLCKCEALLMSRPGLFTKFLSTLRAQLHFAPHDFFVDSELSEDNFLLGALTNLASATEDQTYCEQLTEELDRFWKFVHMRFEVDVRQLRCDSALDDDAPVVVEEEIDSSVPM</sequence>
<dbReference type="GO" id="GO:0000244">
    <property type="term" value="P:spliceosomal tri-snRNP complex assembly"/>
    <property type="evidence" value="ECO:0007669"/>
    <property type="project" value="TreeGrafter"/>
</dbReference>
<dbReference type="Gene3D" id="2.60.34.20">
    <property type="match status" value="1"/>
</dbReference>
<dbReference type="InterPro" id="IPR033647">
    <property type="entry name" value="Aar2_N"/>
</dbReference>